<feature type="transmembrane region" description="Helical" evidence="1">
    <location>
        <begin position="102"/>
        <end position="122"/>
    </location>
</feature>
<keyword evidence="1" id="KW-0812">Transmembrane</keyword>
<organism evidence="2 3">
    <name type="scientific">Fibrella forsythiae</name>
    <dbReference type="NCBI Taxonomy" id="2817061"/>
    <lineage>
        <taxon>Bacteria</taxon>
        <taxon>Pseudomonadati</taxon>
        <taxon>Bacteroidota</taxon>
        <taxon>Cytophagia</taxon>
        <taxon>Cytophagales</taxon>
        <taxon>Spirosomataceae</taxon>
        <taxon>Fibrella</taxon>
    </lineage>
</organism>
<keyword evidence="3" id="KW-1185">Reference proteome</keyword>
<dbReference type="Proteomes" id="UP000664628">
    <property type="component" value="Unassembled WGS sequence"/>
</dbReference>
<protein>
    <submittedName>
        <fullName evidence="2">Chromate transporter</fullName>
    </submittedName>
</protein>
<feature type="transmembrane region" description="Helical" evidence="1">
    <location>
        <begin position="134"/>
        <end position="164"/>
    </location>
</feature>
<evidence type="ECO:0000313" key="2">
    <source>
        <dbReference type="EMBL" id="MBO0949521.1"/>
    </source>
</evidence>
<sequence length="172" mass="18734">MNGSVNQVNKQGIVGGTTSLYTTFSDLNLIIVMAEPAVLEPELAPIFTSKAPFQLPDNIKEIIVKVAPYVSVILLPLSVLAIVLGGGVAILSGFFLNIRASISLLIIVAALVIGILAIPGLFKRTRESWTKLYLAQLLYLLSSIVSFDVFGFIISFLIGLFMLFQIREKYTN</sequence>
<feature type="transmembrane region" description="Helical" evidence="1">
    <location>
        <begin position="69"/>
        <end position="96"/>
    </location>
</feature>
<name>A0ABS3JHM7_9BACT</name>
<evidence type="ECO:0000313" key="3">
    <source>
        <dbReference type="Proteomes" id="UP000664628"/>
    </source>
</evidence>
<proteinExistence type="predicted"/>
<keyword evidence="1" id="KW-1133">Transmembrane helix</keyword>
<reference evidence="2 3" key="1">
    <citation type="submission" date="2021-03" db="EMBL/GenBank/DDBJ databases">
        <title>Fibrella sp. HMF5405 genome sequencing and assembly.</title>
        <authorList>
            <person name="Kang H."/>
            <person name="Kim H."/>
            <person name="Bae S."/>
            <person name="Joh K."/>
        </authorList>
    </citation>
    <scope>NUCLEOTIDE SEQUENCE [LARGE SCALE GENOMIC DNA]</scope>
    <source>
        <strain evidence="2 3">HMF5405</strain>
    </source>
</reference>
<evidence type="ECO:0000256" key="1">
    <source>
        <dbReference type="SAM" id="Phobius"/>
    </source>
</evidence>
<comment type="caution">
    <text evidence="2">The sequence shown here is derived from an EMBL/GenBank/DDBJ whole genome shotgun (WGS) entry which is preliminary data.</text>
</comment>
<accession>A0ABS3JHM7</accession>
<dbReference type="RefSeq" id="WP_207329476.1">
    <property type="nucleotide sequence ID" value="NZ_JAFMYW010000003.1"/>
</dbReference>
<dbReference type="EMBL" id="JAFMYW010000003">
    <property type="protein sequence ID" value="MBO0949521.1"/>
    <property type="molecule type" value="Genomic_DNA"/>
</dbReference>
<gene>
    <name evidence="2" type="ORF">J2I46_13075</name>
</gene>
<keyword evidence="1" id="KW-0472">Membrane</keyword>